<dbReference type="InterPro" id="IPR013785">
    <property type="entry name" value="Aldolase_TIM"/>
</dbReference>
<name>A0A2R7YA02_9ARCH</name>
<comment type="subunit">
    <text evidence="3">Tetramer of two alpha and two beta chains.</text>
</comment>
<keyword evidence="5" id="KW-0028">Amino-acid biosynthesis</keyword>
<sequence length="259" mass="27891">MRKIVEKKKFLVAYMTLGYPTRDAFMEYSDILKSSGADILELGIPPRVAFYDGASIRTSYWRAKENGINREAALEIAGNVDATKIILCYLGTAGELAGFMRSVARTGASGVLIPDLGMVSPEALVSYAKASDAARLEKVFFANYNYPDGTIKTMASHNPAFIYVGLSPITGEVAYVDPTKSIMRARGLIGGIPLAAGFGIREPRYAKMLAGMVDGIVVGSELVNIIEENVASVARKKVADFITSLKSVLEDASLELDSE</sequence>
<accession>A0A2R7YA02</accession>
<evidence type="ECO:0000313" key="12">
    <source>
        <dbReference type="Proteomes" id="UP000244066"/>
    </source>
</evidence>
<dbReference type="EMBL" id="NDWU01000001">
    <property type="protein sequence ID" value="PUA34326.1"/>
    <property type="molecule type" value="Genomic_DNA"/>
</dbReference>
<evidence type="ECO:0000256" key="10">
    <source>
        <dbReference type="RuleBase" id="RU003662"/>
    </source>
</evidence>
<evidence type="ECO:0000313" key="11">
    <source>
        <dbReference type="EMBL" id="PUA34326.1"/>
    </source>
</evidence>
<keyword evidence="8" id="KW-0456">Lyase</keyword>
<dbReference type="PANTHER" id="PTHR43406">
    <property type="entry name" value="TRYPTOPHAN SYNTHASE, ALPHA CHAIN"/>
    <property type="match status" value="1"/>
</dbReference>
<dbReference type="CDD" id="cd04724">
    <property type="entry name" value="Tryptophan_synthase_alpha"/>
    <property type="match status" value="1"/>
</dbReference>
<dbReference type="EC" id="4.2.1.20" evidence="4"/>
<organism evidence="11 12">
    <name type="scientific">Candidatus Terraquivivens tikiterensis</name>
    <dbReference type="NCBI Taxonomy" id="1980982"/>
    <lineage>
        <taxon>Archaea</taxon>
        <taxon>Nitrososphaerota</taxon>
        <taxon>Candidatus Wolframiiraptoraceae</taxon>
        <taxon>Candidatus Terraquivivens</taxon>
    </lineage>
</organism>
<dbReference type="SUPFAM" id="SSF51366">
    <property type="entry name" value="Ribulose-phoshate binding barrel"/>
    <property type="match status" value="1"/>
</dbReference>
<comment type="pathway">
    <text evidence="2">Amino-acid biosynthesis; L-tryptophan biosynthesis; L-tryptophan from chorismate: step 5/5.</text>
</comment>
<evidence type="ECO:0000256" key="3">
    <source>
        <dbReference type="ARBA" id="ARBA00011270"/>
    </source>
</evidence>
<dbReference type="InterPro" id="IPR011060">
    <property type="entry name" value="RibuloseP-bd_barrel"/>
</dbReference>
<dbReference type="AlphaFoldDB" id="A0A2R7YA02"/>
<evidence type="ECO:0000256" key="2">
    <source>
        <dbReference type="ARBA" id="ARBA00004733"/>
    </source>
</evidence>
<dbReference type="Proteomes" id="UP000244066">
    <property type="component" value="Unassembled WGS sequence"/>
</dbReference>
<reference evidence="11 12" key="1">
    <citation type="submission" date="2017-04" db="EMBL/GenBank/DDBJ databases">
        <title>Draft Aigarchaeota genome from a New Zealand hot spring.</title>
        <authorList>
            <person name="Reysenbach A.-L."/>
            <person name="Donaho J.A."/>
            <person name="Gerhart J."/>
            <person name="Kelley J.F."/>
            <person name="Kouba K."/>
            <person name="Podar M."/>
            <person name="Stott M."/>
        </authorList>
    </citation>
    <scope>NUCLEOTIDE SEQUENCE [LARGE SCALE GENOMIC DNA]</scope>
    <source>
        <strain evidence="11">NZ13_MG1</strain>
    </source>
</reference>
<gene>
    <name evidence="11" type="ORF">B9J98_00310</name>
</gene>
<comment type="catalytic activity">
    <reaction evidence="9">
        <text>(1S,2R)-1-C-(indol-3-yl)glycerol 3-phosphate + L-serine = D-glyceraldehyde 3-phosphate + L-tryptophan + H2O</text>
        <dbReference type="Rhea" id="RHEA:10532"/>
        <dbReference type="ChEBI" id="CHEBI:15377"/>
        <dbReference type="ChEBI" id="CHEBI:33384"/>
        <dbReference type="ChEBI" id="CHEBI:57912"/>
        <dbReference type="ChEBI" id="CHEBI:58866"/>
        <dbReference type="ChEBI" id="CHEBI:59776"/>
        <dbReference type="EC" id="4.2.1.20"/>
    </reaction>
</comment>
<evidence type="ECO:0000256" key="1">
    <source>
        <dbReference type="ARBA" id="ARBA00003365"/>
    </source>
</evidence>
<keyword evidence="6" id="KW-0822">Tryptophan biosynthesis</keyword>
<evidence type="ECO:0000256" key="8">
    <source>
        <dbReference type="ARBA" id="ARBA00023239"/>
    </source>
</evidence>
<dbReference type="GO" id="GO:0005829">
    <property type="term" value="C:cytosol"/>
    <property type="evidence" value="ECO:0007669"/>
    <property type="project" value="TreeGrafter"/>
</dbReference>
<keyword evidence="7" id="KW-0057">Aromatic amino acid biosynthesis</keyword>
<comment type="similarity">
    <text evidence="10">Belongs to the TrpA family.</text>
</comment>
<dbReference type="Pfam" id="PF00290">
    <property type="entry name" value="Trp_syntA"/>
    <property type="match status" value="1"/>
</dbReference>
<comment type="caution">
    <text evidence="11">The sequence shown here is derived from an EMBL/GenBank/DDBJ whole genome shotgun (WGS) entry which is preliminary data.</text>
</comment>
<evidence type="ECO:0000256" key="7">
    <source>
        <dbReference type="ARBA" id="ARBA00023141"/>
    </source>
</evidence>
<dbReference type="GO" id="GO:0004834">
    <property type="term" value="F:tryptophan synthase activity"/>
    <property type="evidence" value="ECO:0007669"/>
    <property type="project" value="UniProtKB-EC"/>
</dbReference>
<dbReference type="NCBIfam" id="TIGR00262">
    <property type="entry name" value="trpA"/>
    <property type="match status" value="1"/>
</dbReference>
<evidence type="ECO:0000256" key="5">
    <source>
        <dbReference type="ARBA" id="ARBA00022605"/>
    </source>
</evidence>
<protein>
    <recommendedName>
        <fullName evidence="4">tryptophan synthase</fullName>
        <ecNumber evidence="4">4.2.1.20</ecNumber>
    </recommendedName>
</protein>
<dbReference type="UniPathway" id="UPA00035">
    <property type="reaction ID" value="UER00044"/>
</dbReference>
<comment type="function">
    <text evidence="1">The alpha subunit is responsible for the aldol cleavage of indoleglycerol phosphate to indole and glyceraldehyde 3-phosphate.</text>
</comment>
<evidence type="ECO:0000256" key="4">
    <source>
        <dbReference type="ARBA" id="ARBA00012043"/>
    </source>
</evidence>
<proteinExistence type="inferred from homology"/>
<dbReference type="PANTHER" id="PTHR43406:SF1">
    <property type="entry name" value="TRYPTOPHAN SYNTHASE ALPHA CHAIN, CHLOROPLASTIC"/>
    <property type="match status" value="1"/>
</dbReference>
<dbReference type="InterPro" id="IPR002028">
    <property type="entry name" value="Trp_synthase_suA"/>
</dbReference>
<dbReference type="Gene3D" id="3.20.20.70">
    <property type="entry name" value="Aldolase class I"/>
    <property type="match status" value="1"/>
</dbReference>
<evidence type="ECO:0000256" key="9">
    <source>
        <dbReference type="ARBA" id="ARBA00049047"/>
    </source>
</evidence>
<evidence type="ECO:0000256" key="6">
    <source>
        <dbReference type="ARBA" id="ARBA00022822"/>
    </source>
</evidence>